<gene>
    <name evidence="5" type="primary">vapC</name>
    <name evidence="7" type="ORF">EU555_12685</name>
</gene>
<dbReference type="GO" id="GO:0000287">
    <property type="term" value="F:magnesium ion binding"/>
    <property type="evidence" value="ECO:0007669"/>
    <property type="project" value="UniProtKB-UniRule"/>
</dbReference>
<dbReference type="OrthoDB" id="7994914at2"/>
<dbReference type="Proteomes" id="UP000297535">
    <property type="component" value="Unassembled WGS sequence"/>
</dbReference>
<feature type="domain" description="PIN" evidence="6">
    <location>
        <begin position="19"/>
        <end position="146"/>
    </location>
</feature>
<keyword evidence="2 5" id="KW-0540">Nuclease</keyword>
<comment type="similarity">
    <text evidence="5">Belongs to the PINc/VapC protein family.</text>
</comment>
<evidence type="ECO:0000256" key="5">
    <source>
        <dbReference type="HAMAP-Rule" id="MF_00265"/>
    </source>
</evidence>
<comment type="cofactor">
    <cofactor evidence="5">
        <name>Mg(2+)</name>
        <dbReference type="ChEBI" id="CHEBI:18420"/>
    </cofactor>
</comment>
<comment type="caution">
    <text evidence="7">The sequence shown here is derived from an EMBL/GenBank/DDBJ whole genome shotgun (WGS) entry which is preliminary data.</text>
</comment>
<evidence type="ECO:0000313" key="7">
    <source>
        <dbReference type="EMBL" id="TGD99367.1"/>
    </source>
</evidence>
<keyword evidence="4 5" id="KW-0378">Hydrolase</keyword>
<evidence type="ECO:0000256" key="4">
    <source>
        <dbReference type="ARBA" id="ARBA00022801"/>
    </source>
</evidence>
<dbReference type="InterPro" id="IPR002716">
    <property type="entry name" value="PIN_dom"/>
</dbReference>
<dbReference type="HAMAP" id="MF_00265">
    <property type="entry name" value="VapC_Nob1"/>
    <property type="match status" value="1"/>
</dbReference>
<feature type="binding site" evidence="5">
    <location>
        <position position="121"/>
    </location>
    <ligand>
        <name>Mg(2+)</name>
        <dbReference type="ChEBI" id="CHEBI:18420"/>
    </ligand>
</feature>
<keyword evidence="5" id="KW-0800">Toxin</keyword>
<dbReference type="GO" id="GO:0016787">
    <property type="term" value="F:hydrolase activity"/>
    <property type="evidence" value="ECO:0007669"/>
    <property type="project" value="UniProtKB-KW"/>
</dbReference>
<dbReference type="AlphaFoldDB" id="A0A4Z0NT98"/>
<keyword evidence="1 5" id="KW-1277">Toxin-antitoxin system</keyword>
<sequence length="159" mass="17385">MRFDDPHPTDAGRRIVIRVYCDTNILVPVFVSEAQSARIEAWIESPGIDPVVSDLVVLEFSATISRLVRERVLDDARARTINGEFDAWCEARARPLTITRQIFAIARTIVEDAALGVRGPDALHLALLQVTGLPFATFDARLGRAAASLGLATLEPPPL</sequence>
<protein>
    <recommendedName>
        <fullName evidence="5">Ribonuclease VapC</fullName>
        <shortName evidence="5">RNase VapC</shortName>
        <ecNumber evidence="5">3.1.-.-</ecNumber>
    </recommendedName>
    <alternativeName>
        <fullName evidence="5">Toxin VapC</fullName>
    </alternativeName>
</protein>
<evidence type="ECO:0000259" key="6">
    <source>
        <dbReference type="Pfam" id="PF01850"/>
    </source>
</evidence>
<feature type="binding site" evidence="5">
    <location>
        <position position="22"/>
    </location>
    <ligand>
        <name>Mg(2+)</name>
        <dbReference type="ChEBI" id="CHEBI:18420"/>
    </ligand>
</feature>
<keyword evidence="3 5" id="KW-0479">Metal-binding</keyword>
<comment type="function">
    <text evidence="5">Toxic component of a toxin-antitoxin (TA) system. An RNase.</text>
</comment>
<dbReference type="Gene3D" id="3.40.50.1010">
    <property type="entry name" value="5'-nuclease"/>
    <property type="match status" value="1"/>
</dbReference>
<evidence type="ECO:0000256" key="1">
    <source>
        <dbReference type="ARBA" id="ARBA00022649"/>
    </source>
</evidence>
<proteinExistence type="inferred from homology"/>
<dbReference type="InterPro" id="IPR029060">
    <property type="entry name" value="PIN-like_dom_sf"/>
</dbReference>
<dbReference type="Pfam" id="PF01850">
    <property type="entry name" value="PIN"/>
    <property type="match status" value="1"/>
</dbReference>
<evidence type="ECO:0000256" key="3">
    <source>
        <dbReference type="ARBA" id="ARBA00022723"/>
    </source>
</evidence>
<keyword evidence="8" id="KW-1185">Reference proteome</keyword>
<dbReference type="EC" id="3.1.-.-" evidence="5"/>
<dbReference type="CDD" id="cd09874">
    <property type="entry name" value="PIN_MT3492-like"/>
    <property type="match status" value="1"/>
</dbReference>
<evidence type="ECO:0000256" key="2">
    <source>
        <dbReference type="ARBA" id="ARBA00022722"/>
    </source>
</evidence>
<name>A0A4Z0NT98_9HYPH</name>
<evidence type="ECO:0000313" key="8">
    <source>
        <dbReference type="Proteomes" id="UP000297535"/>
    </source>
</evidence>
<dbReference type="GO" id="GO:0004540">
    <property type="term" value="F:RNA nuclease activity"/>
    <property type="evidence" value="ECO:0007669"/>
    <property type="project" value="InterPro"/>
</dbReference>
<dbReference type="GO" id="GO:0090729">
    <property type="term" value="F:toxin activity"/>
    <property type="evidence" value="ECO:0007669"/>
    <property type="project" value="UniProtKB-KW"/>
</dbReference>
<dbReference type="EMBL" id="SRLB01000008">
    <property type="protein sequence ID" value="TGD99367.1"/>
    <property type="molecule type" value="Genomic_DNA"/>
</dbReference>
<reference evidence="7 8" key="1">
    <citation type="submission" date="2019-04" db="EMBL/GenBank/DDBJ databases">
        <authorList>
            <person name="Feng G."/>
            <person name="Zhu H."/>
        </authorList>
    </citation>
    <scope>NUCLEOTIDE SEQUENCE [LARGE SCALE GENOMIC DNA]</scope>
    <source>
        <strain evidence="7 8">6HR-1</strain>
    </source>
</reference>
<organism evidence="7 8">
    <name type="scientific">Methylobacterium nonmethylotrophicum</name>
    <dbReference type="NCBI Taxonomy" id="1141884"/>
    <lineage>
        <taxon>Bacteria</taxon>
        <taxon>Pseudomonadati</taxon>
        <taxon>Pseudomonadota</taxon>
        <taxon>Alphaproteobacteria</taxon>
        <taxon>Hyphomicrobiales</taxon>
        <taxon>Methylobacteriaceae</taxon>
        <taxon>Methylobacterium</taxon>
    </lineage>
</organism>
<keyword evidence="5" id="KW-0460">Magnesium</keyword>
<accession>A0A4Z0NT98</accession>
<dbReference type="InterPro" id="IPR022907">
    <property type="entry name" value="VapC_family"/>
</dbReference>
<dbReference type="SUPFAM" id="SSF88723">
    <property type="entry name" value="PIN domain-like"/>
    <property type="match status" value="1"/>
</dbReference>